<organism evidence="3 4">
    <name type="scientific">Alligator sinensis</name>
    <name type="common">Chinese alligator</name>
    <dbReference type="NCBI Taxonomy" id="38654"/>
    <lineage>
        <taxon>Eukaryota</taxon>
        <taxon>Metazoa</taxon>
        <taxon>Chordata</taxon>
        <taxon>Craniata</taxon>
        <taxon>Vertebrata</taxon>
        <taxon>Euteleostomi</taxon>
        <taxon>Archelosauria</taxon>
        <taxon>Archosauria</taxon>
        <taxon>Crocodylia</taxon>
        <taxon>Alligatoridae</taxon>
        <taxon>Alligatorinae</taxon>
        <taxon>Alligator</taxon>
    </lineage>
</organism>
<evidence type="ECO:0000256" key="2">
    <source>
        <dbReference type="SAM" id="SignalP"/>
    </source>
</evidence>
<feature type="region of interest" description="Disordered" evidence="1">
    <location>
        <begin position="39"/>
        <end position="86"/>
    </location>
</feature>
<keyword evidence="3" id="KW-1185">Reference proteome</keyword>
<evidence type="ECO:0000256" key="1">
    <source>
        <dbReference type="SAM" id="MobiDB-lite"/>
    </source>
</evidence>
<keyword evidence="2" id="KW-0732">Signal</keyword>
<dbReference type="InParanoid" id="A0A3Q0G7E3"/>
<proteinExistence type="predicted"/>
<feature type="compositionally biased region" description="Basic and acidic residues" evidence="1">
    <location>
        <begin position="43"/>
        <end position="54"/>
    </location>
</feature>
<name>A0A3Q0G7E3_ALLSI</name>
<protein>
    <submittedName>
        <fullName evidence="4">Uncharacterized protein LOC112549698</fullName>
    </submittedName>
</protein>
<feature type="signal peptide" evidence="2">
    <location>
        <begin position="1"/>
        <end position="25"/>
    </location>
</feature>
<dbReference type="Proteomes" id="UP000189705">
    <property type="component" value="Unplaced"/>
</dbReference>
<evidence type="ECO:0000313" key="4">
    <source>
        <dbReference type="RefSeq" id="XP_025055586.1"/>
    </source>
</evidence>
<gene>
    <name evidence="4" type="primary">LOC112549698</name>
</gene>
<dbReference type="KEGG" id="asn:112549698"/>
<reference evidence="4" key="1">
    <citation type="submission" date="2025-08" db="UniProtKB">
        <authorList>
            <consortium name="RefSeq"/>
        </authorList>
    </citation>
    <scope>IDENTIFICATION</scope>
</reference>
<accession>A0A3Q0G7E3</accession>
<feature type="compositionally biased region" description="Pro residues" evidence="1">
    <location>
        <begin position="70"/>
        <end position="86"/>
    </location>
</feature>
<feature type="region of interest" description="Disordered" evidence="1">
    <location>
        <begin position="194"/>
        <end position="224"/>
    </location>
</feature>
<sequence length="271" mass="28157">MHACSEAASCLCSQLLCLCIQGGGGGGGGGPLLQQLQTQGLGKEGKAEGWRKDVPQPLAPAAPAGRYTVPPVPAPCPPNTPSPPRPRAPWPLSLAMLQQAQLLLQPQPGVLCRWAAGPGRAGFKQGAGVWSRVESPSRLQSASVHWAQVVLAPSVHCPGVHRVAKAAGRQDGGSLGWTGCLGVWPLRASRASTERGCTEAGRGRVAGRQPPGTSPDPLSPARKQQLGGVPHFVARTSALQPAQLHRHQPGVPLPHPALPPSHMHAHTRVCT</sequence>
<feature type="chain" id="PRO_5018182178" evidence="2">
    <location>
        <begin position="26"/>
        <end position="271"/>
    </location>
</feature>
<evidence type="ECO:0000313" key="3">
    <source>
        <dbReference type="Proteomes" id="UP000189705"/>
    </source>
</evidence>
<dbReference type="RefSeq" id="XP_025055586.1">
    <property type="nucleotide sequence ID" value="XM_025199801.1"/>
</dbReference>
<dbReference type="AlphaFoldDB" id="A0A3Q0G7E3"/>
<dbReference type="GeneID" id="112549698"/>